<feature type="transmembrane region" description="Helical" evidence="1">
    <location>
        <begin position="96"/>
        <end position="117"/>
    </location>
</feature>
<evidence type="ECO:0000313" key="3">
    <source>
        <dbReference type="Proteomes" id="UP001165082"/>
    </source>
</evidence>
<gene>
    <name evidence="2" type="ORF">TrRE_jg12255</name>
</gene>
<evidence type="ECO:0000313" key="2">
    <source>
        <dbReference type="EMBL" id="GMH59072.1"/>
    </source>
</evidence>
<dbReference type="Pfam" id="PF12400">
    <property type="entry name" value="STIMATE"/>
    <property type="match status" value="1"/>
</dbReference>
<keyword evidence="1" id="KW-0472">Membrane</keyword>
<feature type="transmembrane region" description="Helical" evidence="1">
    <location>
        <begin position="151"/>
        <end position="173"/>
    </location>
</feature>
<dbReference type="PANTHER" id="PTHR31735:SF1">
    <property type="entry name" value="VACUOLAR MEMBRANE PROTEIN YPL162C"/>
    <property type="match status" value="1"/>
</dbReference>
<dbReference type="AlphaFoldDB" id="A0A9W7DXU3"/>
<dbReference type="InterPro" id="IPR022127">
    <property type="entry name" value="STIMATE/YPL162C"/>
</dbReference>
<comment type="caution">
    <text evidence="2">The sequence shown here is derived from an EMBL/GenBank/DDBJ whole genome shotgun (WGS) entry which is preliminary data.</text>
</comment>
<feature type="transmembrane region" description="Helical" evidence="1">
    <location>
        <begin position="63"/>
        <end position="84"/>
    </location>
</feature>
<name>A0A9W7DXU3_9STRA</name>
<sequence length="270" mass="30996">MLLLRRLEDEEQESCKVLDTDDDFTSYVQFFLAAFALGSLWIKRMREVPRRDFRTWFLDVSKMGLGAVYAHICNMLIAMLISSHSRASSNLDDQCAWYAMNFLIDTTMGLALSLVMLHALEVVARRKEWETLMDTGEYSGEGSWRTWGHQVLAWILILTVVKIILTLFLWIFSPFFAEVGDILFSPMAKSPRFELIFVMILFPGVLNVLYFWVADSYLKKKQGEDEGMAFRRLSRVAGDDEEWLKEEERKARGKKGNGGMVAGGIGNFNL</sequence>
<organism evidence="2 3">
    <name type="scientific">Triparma retinervis</name>
    <dbReference type="NCBI Taxonomy" id="2557542"/>
    <lineage>
        <taxon>Eukaryota</taxon>
        <taxon>Sar</taxon>
        <taxon>Stramenopiles</taxon>
        <taxon>Ochrophyta</taxon>
        <taxon>Bolidophyceae</taxon>
        <taxon>Parmales</taxon>
        <taxon>Triparmaceae</taxon>
        <taxon>Triparma</taxon>
    </lineage>
</organism>
<protein>
    <submittedName>
        <fullName evidence="2">Uncharacterized protein</fullName>
    </submittedName>
</protein>
<keyword evidence="3" id="KW-1185">Reference proteome</keyword>
<keyword evidence="1" id="KW-1133">Transmembrane helix</keyword>
<dbReference type="GO" id="GO:0016020">
    <property type="term" value="C:membrane"/>
    <property type="evidence" value="ECO:0007669"/>
    <property type="project" value="TreeGrafter"/>
</dbReference>
<dbReference type="OrthoDB" id="196407at2759"/>
<reference evidence="2" key="1">
    <citation type="submission" date="2022-07" db="EMBL/GenBank/DDBJ databases">
        <title>Genome analysis of Parmales, a sister group of diatoms, reveals the evolutionary specialization of diatoms from phago-mixotrophs to photoautotrophs.</title>
        <authorList>
            <person name="Ban H."/>
            <person name="Sato S."/>
            <person name="Yoshikawa S."/>
            <person name="Kazumasa Y."/>
            <person name="Nakamura Y."/>
            <person name="Ichinomiya M."/>
            <person name="Saitoh K."/>
            <person name="Sato N."/>
            <person name="Blanc-Mathieu R."/>
            <person name="Endo H."/>
            <person name="Kuwata A."/>
            <person name="Ogata H."/>
        </authorList>
    </citation>
    <scope>NUCLEOTIDE SEQUENCE</scope>
</reference>
<proteinExistence type="predicted"/>
<dbReference type="EMBL" id="BRXZ01002291">
    <property type="protein sequence ID" value="GMH59072.1"/>
    <property type="molecule type" value="Genomic_DNA"/>
</dbReference>
<dbReference type="PANTHER" id="PTHR31735">
    <property type="entry name" value="VACUOLAR MEMBRANE PROTEIN YPL162C"/>
    <property type="match status" value="1"/>
</dbReference>
<keyword evidence="1" id="KW-0812">Transmembrane</keyword>
<feature type="transmembrane region" description="Helical" evidence="1">
    <location>
        <begin position="193"/>
        <end position="213"/>
    </location>
</feature>
<feature type="transmembrane region" description="Helical" evidence="1">
    <location>
        <begin position="24"/>
        <end position="42"/>
    </location>
</feature>
<accession>A0A9W7DXU3</accession>
<evidence type="ECO:0000256" key="1">
    <source>
        <dbReference type="SAM" id="Phobius"/>
    </source>
</evidence>
<dbReference type="Proteomes" id="UP001165082">
    <property type="component" value="Unassembled WGS sequence"/>
</dbReference>